<accession>A0A1M7F8W7</accession>
<sequence length="227" mass="24290">MEQLWTQNTRTDTAPRSKALPAALRAGVAGVLIAATCLGTAPAMAFNKAALDHGPQETVVLDEDNLAVTVSAAADGQADPLDSEMTIWVGEVQIQGRNTVWVELIDSYGEVVYESEVGTNETHLLPDGRAVVVRDLHSDTNVAKLDTSRVISDTPMLVTRRVVESPDTSASVEFVEAAPAPKQEKPSQMLSLAAVGQVIWANVVAFFDAAASRIQVAWNWIKDTLPA</sequence>
<reference evidence="1 2" key="1">
    <citation type="submission" date="2016-11" db="EMBL/GenBank/DDBJ databases">
        <authorList>
            <person name="Jaros S."/>
            <person name="Januszkiewicz K."/>
            <person name="Wedrychowicz H."/>
        </authorList>
    </citation>
    <scope>NUCLEOTIDE SEQUENCE [LARGE SCALE GENOMIC DNA]</scope>
    <source>
        <strain evidence="1 2">DSM 22153</strain>
    </source>
</reference>
<dbReference type="EMBL" id="FRBW01000002">
    <property type="protein sequence ID" value="SHM00504.1"/>
    <property type="molecule type" value="Genomic_DNA"/>
</dbReference>
<name>A0A1M7F8W7_9HYPH</name>
<keyword evidence="2" id="KW-1185">Reference proteome</keyword>
<dbReference type="STRING" id="735517.SAMN05444272_1538"/>
<dbReference type="AlphaFoldDB" id="A0A1M7F8W7"/>
<gene>
    <name evidence="1" type="ORF">SAMN05444272_1538</name>
</gene>
<organism evidence="1 2">
    <name type="scientific">Roseibium suaedae</name>
    <dbReference type="NCBI Taxonomy" id="735517"/>
    <lineage>
        <taxon>Bacteria</taxon>
        <taxon>Pseudomonadati</taxon>
        <taxon>Pseudomonadota</taxon>
        <taxon>Alphaproteobacteria</taxon>
        <taxon>Hyphomicrobiales</taxon>
        <taxon>Stappiaceae</taxon>
        <taxon>Roseibium</taxon>
    </lineage>
</organism>
<evidence type="ECO:0000313" key="1">
    <source>
        <dbReference type="EMBL" id="SHM00504.1"/>
    </source>
</evidence>
<dbReference type="Proteomes" id="UP000186002">
    <property type="component" value="Unassembled WGS sequence"/>
</dbReference>
<protein>
    <submittedName>
        <fullName evidence="1">Uncharacterized protein</fullName>
    </submittedName>
</protein>
<evidence type="ECO:0000313" key="2">
    <source>
        <dbReference type="Proteomes" id="UP000186002"/>
    </source>
</evidence>
<dbReference type="RefSeq" id="WP_208980022.1">
    <property type="nucleotide sequence ID" value="NZ_FRBW01000002.1"/>
</dbReference>
<proteinExistence type="predicted"/>